<dbReference type="InterPro" id="IPR015915">
    <property type="entry name" value="Kelch-typ_b-propeller"/>
</dbReference>
<organism evidence="3 4">
    <name type="scientific">Blepharisma stoltei</name>
    <dbReference type="NCBI Taxonomy" id="1481888"/>
    <lineage>
        <taxon>Eukaryota</taxon>
        <taxon>Sar</taxon>
        <taxon>Alveolata</taxon>
        <taxon>Ciliophora</taxon>
        <taxon>Postciliodesmatophora</taxon>
        <taxon>Heterotrichea</taxon>
        <taxon>Heterotrichida</taxon>
        <taxon>Blepharismidae</taxon>
        <taxon>Blepharisma</taxon>
    </lineage>
</organism>
<dbReference type="EMBL" id="CAJZBQ010000046">
    <property type="protein sequence ID" value="CAG9328920.1"/>
    <property type="molecule type" value="Genomic_DNA"/>
</dbReference>
<dbReference type="PANTHER" id="PTHR46260">
    <property type="entry name" value="RING-TYPE DOMAIN-CONTAINING PROTEIN"/>
    <property type="match status" value="1"/>
</dbReference>
<dbReference type="InterPro" id="IPR051746">
    <property type="entry name" value="Kelch_domain_containing_8"/>
</dbReference>
<evidence type="ECO:0000256" key="1">
    <source>
        <dbReference type="ARBA" id="ARBA00022441"/>
    </source>
</evidence>
<accession>A0AAU9JRE1</accession>
<comment type="caution">
    <text evidence="3">The sequence shown here is derived from an EMBL/GenBank/DDBJ whole genome shotgun (WGS) entry which is preliminary data.</text>
</comment>
<dbReference type="SMART" id="SM00612">
    <property type="entry name" value="Kelch"/>
    <property type="match status" value="3"/>
</dbReference>
<reference evidence="3" key="1">
    <citation type="submission" date="2021-09" db="EMBL/GenBank/DDBJ databases">
        <authorList>
            <consortium name="AG Swart"/>
            <person name="Singh M."/>
            <person name="Singh A."/>
            <person name="Seah K."/>
            <person name="Emmerich C."/>
        </authorList>
    </citation>
    <scope>NUCLEOTIDE SEQUENCE</scope>
    <source>
        <strain evidence="3">ATCC30299</strain>
    </source>
</reference>
<evidence type="ECO:0000256" key="2">
    <source>
        <dbReference type="ARBA" id="ARBA00022737"/>
    </source>
</evidence>
<keyword evidence="1" id="KW-0880">Kelch repeat</keyword>
<dbReference type="InterPro" id="IPR006652">
    <property type="entry name" value="Kelch_1"/>
</dbReference>
<sequence>MGSSNSKGKKINFTKCKIAFLDQNEKRTFIKAPKTYEELKSQVMSFFPDGDIIISYNHREEGIIPITCQQEYIEAIALNPKTLEIEISIVIAKQPSFQLSPRRKPDSLNNSRIERKPDSLNNSHLYEVNTQSPKTLAFMKSPTKPSSPSLKHDSFFDLPQIYQINHNSSSNIIKLQELEEVEPPDLFGVDTIEGNDLNIFDQYVVRVWEGFLKAVNTRTLAVKRLNHPLYDMNSRASVLSTGDIIITGGSKRPKSVIQVSLSSEKFTKLREMSFPRMNHASVCLNDEIFVIGGKQRVPMKECEVFSDGNWEKIEDLNIGRYGHSATVSGTKIVVCGGVGENSIELYSGNQWILISLKISIPLSKPGLFPINDGNIYIIGGSSGEIKNKMWMMDISKEMIAELDKIEFADTFTCEALKRDDRFLILGVRNGYEYNFRTKSWKIISI</sequence>
<dbReference type="Gene3D" id="2.120.10.80">
    <property type="entry name" value="Kelch-type beta propeller"/>
    <property type="match status" value="1"/>
</dbReference>
<evidence type="ECO:0000313" key="4">
    <source>
        <dbReference type="Proteomes" id="UP001162131"/>
    </source>
</evidence>
<keyword evidence="4" id="KW-1185">Reference proteome</keyword>
<dbReference type="Proteomes" id="UP001162131">
    <property type="component" value="Unassembled WGS sequence"/>
</dbReference>
<dbReference type="SUPFAM" id="SSF54277">
    <property type="entry name" value="CAD &amp; PB1 domains"/>
    <property type="match status" value="1"/>
</dbReference>
<gene>
    <name evidence="3" type="ORF">BSTOLATCC_MIC46901</name>
</gene>
<keyword evidence="2" id="KW-0677">Repeat</keyword>
<evidence type="ECO:0000313" key="3">
    <source>
        <dbReference type="EMBL" id="CAG9328920.1"/>
    </source>
</evidence>
<dbReference type="PANTHER" id="PTHR46260:SF3">
    <property type="entry name" value="RING-TYPE DOMAIN-CONTAINING PROTEIN"/>
    <property type="match status" value="1"/>
</dbReference>
<protein>
    <submittedName>
        <fullName evidence="3">Uncharacterized protein</fullName>
    </submittedName>
</protein>
<dbReference type="SUPFAM" id="SSF117281">
    <property type="entry name" value="Kelch motif"/>
    <property type="match status" value="1"/>
</dbReference>
<name>A0AAU9JRE1_9CILI</name>
<dbReference type="AlphaFoldDB" id="A0AAU9JRE1"/>
<proteinExistence type="predicted"/>